<protein>
    <recommendedName>
        <fullName evidence="1">KANL3/Tex30 alpha/beta hydrolase-like domain-containing protein</fullName>
    </recommendedName>
</protein>
<comment type="caution">
    <text evidence="2">The sequence shown here is derived from an EMBL/GenBank/DDBJ whole genome shotgun (WGS) entry which is preliminary data.</text>
</comment>
<dbReference type="InterPro" id="IPR046879">
    <property type="entry name" value="KANL3/Tex30_Abhydrolase"/>
</dbReference>
<proteinExistence type="predicted"/>
<evidence type="ECO:0000313" key="2">
    <source>
        <dbReference type="EMBL" id="NYG06096.1"/>
    </source>
</evidence>
<feature type="domain" description="KANL3/Tex30 alpha/beta hydrolase-like" evidence="1">
    <location>
        <begin position="32"/>
        <end position="198"/>
    </location>
</feature>
<gene>
    <name evidence="2" type="ORF">BJ986_000583</name>
</gene>
<dbReference type="Proteomes" id="UP000573599">
    <property type="component" value="Unassembled WGS sequence"/>
</dbReference>
<accession>A0A852WKT4</accession>
<dbReference type="Pfam" id="PF20408">
    <property type="entry name" value="Abhydrolase_11"/>
    <property type="match status" value="1"/>
</dbReference>
<reference evidence="2 3" key="1">
    <citation type="submission" date="2020-07" db="EMBL/GenBank/DDBJ databases">
        <title>Sequencing the genomes of 1000 actinobacteria strains.</title>
        <authorList>
            <person name="Klenk H.-P."/>
        </authorList>
    </citation>
    <scope>NUCLEOTIDE SEQUENCE [LARGE SCALE GENOMIC DNA]</scope>
    <source>
        <strain evidence="2 3">DSM 23987</strain>
    </source>
</reference>
<dbReference type="EMBL" id="JACCAB010000001">
    <property type="protein sequence ID" value="NYG06096.1"/>
    <property type="molecule type" value="Genomic_DNA"/>
</dbReference>
<dbReference type="RefSeq" id="WP_179420632.1">
    <property type="nucleotide sequence ID" value="NZ_JACCAB010000001.1"/>
</dbReference>
<dbReference type="InterPro" id="IPR029058">
    <property type="entry name" value="AB_hydrolase_fold"/>
</dbReference>
<dbReference type="AlphaFoldDB" id="A0A852WKT4"/>
<evidence type="ECO:0000259" key="1">
    <source>
        <dbReference type="Pfam" id="PF20408"/>
    </source>
</evidence>
<dbReference type="Gene3D" id="3.40.50.1820">
    <property type="entry name" value="alpha/beta hydrolase"/>
    <property type="match status" value="1"/>
</dbReference>
<name>A0A852WKT4_9MICO</name>
<keyword evidence="3" id="KW-1185">Reference proteome</keyword>
<evidence type="ECO:0000313" key="3">
    <source>
        <dbReference type="Proteomes" id="UP000573599"/>
    </source>
</evidence>
<organism evidence="2 3">
    <name type="scientific">Pedococcus badiiscoriae</name>
    <dbReference type="NCBI Taxonomy" id="642776"/>
    <lineage>
        <taxon>Bacteria</taxon>
        <taxon>Bacillati</taxon>
        <taxon>Actinomycetota</taxon>
        <taxon>Actinomycetes</taxon>
        <taxon>Micrococcales</taxon>
        <taxon>Intrasporangiaceae</taxon>
        <taxon>Pedococcus</taxon>
    </lineage>
</organism>
<dbReference type="SUPFAM" id="SSF53474">
    <property type="entry name" value="alpha/beta-Hydrolases"/>
    <property type="match status" value="1"/>
</dbReference>
<sequence>MSTERMVEVMEVQTPGGPARVHLARPPRPAGSVVLTHGAGGSIRAGDVTAVATGLVEAGWAVALVEQAWIVAGRKLPPPAPVQDPSWLPVLSHLTTGRGRLPRPLVVGGKSNGARVAFRTAHDTGADAVLALAFPLHPPGKPQASRADELRAPVTHGIPLHVVQGETDPFGTPTEVRAELPDPSWVTVARGGHGFTRRPDDVVAAVLAFVRSLGARDQGGQKG</sequence>